<proteinExistence type="predicted"/>
<feature type="region of interest" description="Disordered" evidence="1">
    <location>
        <begin position="30"/>
        <end position="76"/>
    </location>
</feature>
<evidence type="ECO:0000256" key="1">
    <source>
        <dbReference type="SAM" id="MobiDB-lite"/>
    </source>
</evidence>
<feature type="region of interest" description="Disordered" evidence="1">
    <location>
        <begin position="166"/>
        <end position="254"/>
    </location>
</feature>
<feature type="compositionally biased region" description="Low complexity" evidence="1">
    <location>
        <begin position="106"/>
        <end position="120"/>
    </location>
</feature>
<organism evidence="2">
    <name type="scientific">Chromera velia CCMP2878</name>
    <dbReference type="NCBI Taxonomy" id="1169474"/>
    <lineage>
        <taxon>Eukaryota</taxon>
        <taxon>Sar</taxon>
        <taxon>Alveolata</taxon>
        <taxon>Colpodellida</taxon>
        <taxon>Chromeraceae</taxon>
        <taxon>Chromera</taxon>
    </lineage>
</organism>
<dbReference type="AlphaFoldDB" id="A0A0G4HI00"/>
<protein>
    <submittedName>
        <fullName evidence="2">Uncharacterized protein</fullName>
    </submittedName>
</protein>
<feature type="region of interest" description="Disordered" evidence="1">
    <location>
        <begin position="88"/>
        <end position="128"/>
    </location>
</feature>
<accession>A0A0G4HI00</accession>
<dbReference type="EMBL" id="CDMZ01002724">
    <property type="protein sequence ID" value="CEM43602.1"/>
    <property type="molecule type" value="Genomic_DNA"/>
</dbReference>
<gene>
    <name evidence="2" type="ORF">Cvel_6881</name>
</gene>
<name>A0A0G4HI00_9ALVE</name>
<reference evidence="2" key="1">
    <citation type="submission" date="2014-11" db="EMBL/GenBank/DDBJ databases">
        <authorList>
            <person name="Otto D Thomas"/>
            <person name="Naeem Raeece"/>
        </authorList>
    </citation>
    <scope>NUCLEOTIDE SEQUENCE</scope>
</reference>
<feature type="compositionally biased region" description="Pro residues" evidence="1">
    <location>
        <begin position="61"/>
        <end position="71"/>
    </location>
</feature>
<evidence type="ECO:0000313" key="2">
    <source>
        <dbReference type="EMBL" id="CEM43602.1"/>
    </source>
</evidence>
<dbReference type="VEuPathDB" id="CryptoDB:Cvel_6881"/>
<sequence length="290" mass="32586">MKTAVSGSPSPRSESIRTTSCLLQTADRAKEKQSLIADPVGYSGAASSFRAPGDSEEQDSPFPPISIAPPEPQDRATAIGVRREAALLSHVDQSDPESTDRRLQETLLGSTPTPSSLPPTAETKAHVPPEYQLVQDRLFEEIKKMAVEHEKRERKFERLTAEKVRVEAEKTQKERQLARMEAEKTEMEDELARVTTEKESVKAEKAEKEEELVRVTTEKERVKAEKAEKEEELARMTTEKEGMKAEKAEKERELACVTTEKERVKAEKAEKEEELARFSCIFGSSVTKIK</sequence>